<organism evidence="2 3">
    <name type="scientific">Lactuca saligna</name>
    <name type="common">Willowleaf lettuce</name>
    <dbReference type="NCBI Taxonomy" id="75948"/>
    <lineage>
        <taxon>Eukaryota</taxon>
        <taxon>Viridiplantae</taxon>
        <taxon>Streptophyta</taxon>
        <taxon>Embryophyta</taxon>
        <taxon>Tracheophyta</taxon>
        <taxon>Spermatophyta</taxon>
        <taxon>Magnoliopsida</taxon>
        <taxon>eudicotyledons</taxon>
        <taxon>Gunneridae</taxon>
        <taxon>Pentapetalae</taxon>
        <taxon>asterids</taxon>
        <taxon>campanulids</taxon>
        <taxon>Asterales</taxon>
        <taxon>Asteraceae</taxon>
        <taxon>Cichorioideae</taxon>
        <taxon>Cichorieae</taxon>
        <taxon>Lactucinae</taxon>
        <taxon>Lactuca</taxon>
    </lineage>
</organism>
<feature type="compositionally biased region" description="Basic and acidic residues" evidence="1">
    <location>
        <begin position="212"/>
        <end position="233"/>
    </location>
</feature>
<name>A0AA35Y760_LACSI</name>
<accession>A0AA35Y760</accession>
<dbReference type="Proteomes" id="UP001177003">
    <property type="component" value="Chromosome 1"/>
</dbReference>
<sequence length="250" mass="28026">MKLNISLRSAAPPHSFLICSSSSLKVSCFNNIRKTTWNNEMRAIPARDRVIDIGKHKGKMLGMLSSEYLRWMSKNLITGDSEKWGKLAEDVLEDEVYADRLEWEVAERLLTGEGMVGSSGSGVAVELKELSKRFGWDYDDKVGWSKVDFRLLGTSKGGRLPRVQDKQQQVESNLKKPSGKGSSGGGGVGREKRRERAAKKRENQTAVAGKRITTEKEETNDDNDGKKEEEIGRSRFPGRQSLINKVLHEE</sequence>
<gene>
    <name evidence="2" type="ORF">LSALG_LOCUS8127</name>
</gene>
<dbReference type="PANTHER" id="PTHR38357:SF1">
    <property type="entry name" value="EXPRESSED PROTEIN"/>
    <property type="match status" value="1"/>
</dbReference>
<evidence type="ECO:0000256" key="1">
    <source>
        <dbReference type="SAM" id="MobiDB-lite"/>
    </source>
</evidence>
<dbReference type="PANTHER" id="PTHR38357">
    <property type="entry name" value="EXPRESSED PROTEIN"/>
    <property type="match status" value="1"/>
</dbReference>
<dbReference type="AlphaFoldDB" id="A0AA35Y760"/>
<dbReference type="GO" id="GO:0009536">
    <property type="term" value="C:plastid"/>
    <property type="evidence" value="ECO:0007669"/>
    <property type="project" value="TreeGrafter"/>
</dbReference>
<keyword evidence="3" id="KW-1185">Reference proteome</keyword>
<reference evidence="2" key="1">
    <citation type="submission" date="2023-04" db="EMBL/GenBank/DDBJ databases">
        <authorList>
            <person name="Vijverberg K."/>
            <person name="Xiong W."/>
            <person name="Schranz E."/>
        </authorList>
    </citation>
    <scope>NUCLEOTIDE SEQUENCE</scope>
</reference>
<evidence type="ECO:0000313" key="2">
    <source>
        <dbReference type="EMBL" id="CAI9267660.1"/>
    </source>
</evidence>
<feature type="region of interest" description="Disordered" evidence="1">
    <location>
        <begin position="158"/>
        <end position="250"/>
    </location>
</feature>
<dbReference type="EMBL" id="OX465077">
    <property type="protein sequence ID" value="CAI9267660.1"/>
    <property type="molecule type" value="Genomic_DNA"/>
</dbReference>
<evidence type="ECO:0000313" key="3">
    <source>
        <dbReference type="Proteomes" id="UP001177003"/>
    </source>
</evidence>
<proteinExistence type="predicted"/>
<protein>
    <submittedName>
        <fullName evidence="2">Uncharacterized protein</fullName>
    </submittedName>
</protein>